<keyword evidence="5" id="KW-0813">Transport</keyword>
<evidence type="ECO:0000256" key="6">
    <source>
        <dbReference type="ARBA" id="ARBA00023006"/>
    </source>
</evidence>
<reference evidence="8 9" key="1">
    <citation type="journal article" date="2019" name="Mol. Biol. Evol.">
        <title>Blast fungal genomes show frequent chromosomal changes, gene gains and losses, and effector gene turnover.</title>
        <authorList>
            <person name="Gomez Luciano L.B."/>
            <person name="Jason Tsai I."/>
            <person name="Chuma I."/>
            <person name="Tosa Y."/>
            <person name="Chen Y.H."/>
            <person name="Li J.Y."/>
            <person name="Li M.Y."/>
            <person name="Jade Lu M.Y."/>
            <person name="Nakayashiki H."/>
            <person name="Li W.H."/>
        </authorList>
    </citation>
    <scope>NUCLEOTIDE SEQUENCE [LARGE SCALE GENOMIC DNA]</scope>
    <source>
        <strain evidence="8">MZ5-1-6</strain>
    </source>
</reference>
<dbReference type="OMA" id="RVPCLWF"/>
<dbReference type="GO" id="GO:0032446">
    <property type="term" value="P:protein modification by small protein conjugation"/>
    <property type="evidence" value="ECO:0007669"/>
    <property type="project" value="TreeGrafter"/>
</dbReference>
<protein>
    <recommendedName>
        <fullName evidence="2">Ubiquitin-like-conjugating enzyme ATG10</fullName>
    </recommendedName>
    <alternativeName>
        <fullName evidence="7">Autophagy-related protein 10</fullName>
    </alternativeName>
</protein>
<dbReference type="EMBL" id="CP034205">
    <property type="protein sequence ID" value="QBZ55295.1"/>
    <property type="molecule type" value="Genomic_DNA"/>
</dbReference>
<dbReference type="Pfam" id="PF03987">
    <property type="entry name" value="Autophagy_act_C"/>
    <property type="match status" value="1"/>
</dbReference>
<sequence length="245" mass="27732">MSTFTTRKSSEFKSYPFLTAEEFGEVCHHLDRKYCQAFLGPVRQQWRLNVLTALDTSFAFGEDYKTYLQIVRPLTRELELDDGGLSDQLGGFSLENQQAENWLAGDQGMIDLEDADEYAVIRQSRAAEPPSVTYEIHLHPTYRAPCLWFSLSGLPADEPMMDVETVFRRLVPDEFKARLRNQGPIAAISTDHHPITGVPTFFIHPCLLGEAMSNFDCSKEDYLMVWLGLVGGCVGLWVPREMASL</sequence>
<evidence type="ECO:0000256" key="1">
    <source>
        <dbReference type="ARBA" id="ARBA00005696"/>
    </source>
</evidence>
<evidence type="ECO:0000256" key="5">
    <source>
        <dbReference type="ARBA" id="ARBA00022927"/>
    </source>
</evidence>
<keyword evidence="6" id="KW-0072">Autophagy</keyword>
<evidence type="ECO:0000256" key="7">
    <source>
        <dbReference type="ARBA" id="ARBA00029833"/>
    </source>
</evidence>
<dbReference type="GO" id="GO:0000422">
    <property type="term" value="P:autophagy of mitochondrion"/>
    <property type="evidence" value="ECO:0007669"/>
    <property type="project" value="TreeGrafter"/>
</dbReference>
<evidence type="ECO:0000256" key="3">
    <source>
        <dbReference type="ARBA" id="ARBA00022679"/>
    </source>
</evidence>
<dbReference type="InterPro" id="IPR007135">
    <property type="entry name" value="Atg3/Atg10"/>
</dbReference>
<dbReference type="Gene3D" id="3.30.1460.50">
    <property type="match status" value="1"/>
</dbReference>
<dbReference type="Proteomes" id="UP000294847">
    <property type="component" value="Chromosome 2"/>
</dbReference>
<name>A0A4V1C564_PYROR</name>
<dbReference type="PANTHER" id="PTHR14957">
    <property type="entry name" value="UBIQUITIN-LIKE-CONJUGATING ENZYME ATG10"/>
    <property type="match status" value="1"/>
</dbReference>
<accession>A0A4V1C564</accession>
<dbReference type="GO" id="GO:0000045">
    <property type="term" value="P:autophagosome assembly"/>
    <property type="evidence" value="ECO:0007669"/>
    <property type="project" value="TreeGrafter"/>
</dbReference>
<keyword evidence="4" id="KW-0833">Ubl conjugation pathway</keyword>
<dbReference type="GO" id="GO:0005829">
    <property type="term" value="C:cytosol"/>
    <property type="evidence" value="ECO:0007669"/>
    <property type="project" value="TreeGrafter"/>
</dbReference>
<comment type="similarity">
    <text evidence="1">Belongs to the ATG10 family.</text>
</comment>
<proteinExistence type="inferred from homology"/>
<gene>
    <name evidence="8" type="ORF">PoMZ_00191</name>
</gene>
<dbReference type="AlphaFoldDB" id="A0A4V1C564"/>
<dbReference type="GO" id="GO:0015031">
    <property type="term" value="P:protein transport"/>
    <property type="evidence" value="ECO:0007669"/>
    <property type="project" value="UniProtKB-KW"/>
</dbReference>
<evidence type="ECO:0000313" key="9">
    <source>
        <dbReference type="Proteomes" id="UP000294847"/>
    </source>
</evidence>
<dbReference type="PANTHER" id="PTHR14957:SF1">
    <property type="entry name" value="UBIQUITIN-LIKE-CONJUGATING ENZYME ATG10"/>
    <property type="match status" value="1"/>
</dbReference>
<dbReference type="GO" id="GO:0061651">
    <property type="term" value="F:Atg12 conjugating enzyme activity"/>
    <property type="evidence" value="ECO:0007669"/>
    <property type="project" value="TreeGrafter"/>
</dbReference>
<keyword evidence="3" id="KW-0808">Transferase</keyword>
<organism evidence="8 9">
    <name type="scientific">Pyricularia oryzae</name>
    <name type="common">Rice blast fungus</name>
    <name type="synonym">Magnaporthe oryzae</name>
    <dbReference type="NCBI Taxonomy" id="318829"/>
    <lineage>
        <taxon>Eukaryota</taxon>
        <taxon>Fungi</taxon>
        <taxon>Dikarya</taxon>
        <taxon>Ascomycota</taxon>
        <taxon>Pezizomycotina</taxon>
        <taxon>Sordariomycetes</taxon>
        <taxon>Sordariomycetidae</taxon>
        <taxon>Magnaporthales</taxon>
        <taxon>Pyriculariaceae</taxon>
        <taxon>Pyricularia</taxon>
    </lineage>
</organism>
<evidence type="ECO:0000313" key="8">
    <source>
        <dbReference type="EMBL" id="QBZ55295.1"/>
    </source>
</evidence>
<keyword evidence="5" id="KW-0653">Protein transport</keyword>
<evidence type="ECO:0000256" key="2">
    <source>
        <dbReference type="ARBA" id="ARBA00021099"/>
    </source>
</evidence>
<evidence type="ECO:0000256" key="4">
    <source>
        <dbReference type="ARBA" id="ARBA00022786"/>
    </source>
</evidence>